<dbReference type="PATRIC" id="fig|2162.10.peg.1161"/>
<dbReference type="Gene3D" id="3.40.50.620">
    <property type="entry name" value="HUPs"/>
    <property type="match status" value="1"/>
</dbReference>
<dbReference type="RefSeq" id="WP_231553385.1">
    <property type="nucleotide sequence ID" value="NZ_CP006933.1"/>
</dbReference>
<dbReference type="PANTHER" id="PTHR46268">
    <property type="entry name" value="STRESS RESPONSE PROTEIN NHAX"/>
    <property type="match status" value="1"/>
</dbReference>
<dbReference type="STRING" id="2162.BRM9_1203"/>
<keyword evidence="6" id="KW-1185">Reference proteome</keyword>
<dbReference type="SUPFAM" id="SSF52402">
    <property type="entry name" value="Adenine nucleotide alpha hydrolases-like"/>
    <property type="match status" value="1"/>
</dbReference>
<dbReference type="PRINTS" id="PR01438">
    <property type="entry name" value="UNVRSLSTRESS"/>
</dbReference>
<evidence type="ECO:0000259" key="2">
    <source>
        <dbReference type="Pfam" id="PF00582"/>
    </source>
</evidence>
<dbReference type="Proteomes" id="UP000062768">
    <property type="component" value="Chromosome I"/>
</dbReference>
<dbReference type="AlphaFoldDB" id="A0A089ZHT8"/>
<dbReference type="Proteomes" id="UP000029661">
    <property type="component" value="Chromosome"/>
</dbReference>
<evidence type="ECO:0000313" key="6">
    <source>
        <dbReference type="Proteomes" id="UP000062768"/>
    </source>
</evidence>
<organism evidence="3 5">
    <name type="scientific">Methanobacterium formicicum</name>
    <dbReference type="NCBI Taxonomy" id="2162"/>
    <lineage>
        <taxon>Archaea</taxon>
        <taxon>Methanobacteriati</taxon>
        <taxon>Methanobacteriota</taxon>
        <taxon>Methanomada group</taxon>
        <taxon>Methanobacteria</taxon>
        <taxon>Methanobacteriales</taxon>
        <taxon>Methanobacteriaceae</taxon>
        <taxon>Methanobacterium</taxon>
    </lineage>
</organism>
<name>A0A089ZHT8_METFO</name>
<accession>A0A089ZHT8</accession>
<dbReference type="GeneID" id="26739360"/>
<evidence type="ECO:0000313" key="5">
    <source>
        <dbReference type="Proteomes" id="UP000029661"/>
    </source>
</evidence>
<reference evidence="3" key="1">
    <citation type="submission" date="2013-12" db="EMBL/GenBank/DDBJ databases">
        <title>The complete genome sequence of Methanobacterium sp. BRM9.</title>
        <authorList>
            <consortium name="Pastoral Greenhouse Gas Research Consortium"/>
            <person name="Kelly W.J."/>
            <person name="Leahy S.C."/>
            <person name="Perry R."/>
            <person name="Li D."/>
            <person name="Altermann E."/>
            <person name="Lambie S.C."/>
            <person name="Attwood G.T."/>
        </authorList>
    </citation>
    <scope>NUCLEOTIDE SEQUENCE [LARGE SCALE GENOMIC DNA]</scope>
    <source>
        <strain evidence="3">BRM9</strain>
    </source>
</reference>
<dbReference type="InterPro" id="IPR006016">
    <property type="entry name" value="UspA"/>
</dbReference>
<gene>
    <name evidence="3" type="primary">uspA3</name>
    <name evidence="3" type="ORF">BRM9_1203</name>
    <name evidence="4" type="ORF">MB9_1111</name>
</gene>
<protein>
    <submittedName>
        <fullName evidence="3">Universal stress protein UspA3</fullName>
    </submittedName>
    <submittedName>
        <fullName evidence="4">UspA domain-containing protein</fullName>
    </submittedName>
</protein>
<evidence type="ECO:0000256" key="1">
    <source>
        <dbReference type="ARBA" id="ARBA00008791"/>
    </source>
</evidence>
<comment type="similarity">
    <text evidence="1">Belongs to the universal stress protein A family.</text>
</comment>
<dbReference type="PANTHER" id="PTHR46268:SF6">
    <property type="entry name" value="UNIVERSAL STRESS PROTEIN UP12"/>
    <property type="match status" value="1"/>
</dbReference>
<proteinExistence type="inferred from homology"/>
<dbReference type="InterPro" id="IPR014729">
    <property type="entry name" value="Rossmann-like_a/b/a_fold"/>
</dbReference>
<reference evidence="4" key="2">
    <citation type="submission" date="2014-09" db="EMBL/GenBank/DDBJ databases">
        <authorList>
            <person name="Bishop-Lilly K.A."/>
            <person name="Broomall S.M."/>
            <person name="Chain P.S."/>
            <person name="Chertkov O."/>
            <person name="Coyne S.R."/>
            <person name="Daligault H.E."/>
            <person name="Davenport K.W."/>
            <person name="Erkkila T."/>
            <person name="Frey K.G."/>
            <person name="Gibbons H.S."/>
            <person name="Gu W."/>
            <person name="Jaissle J."/>
            <person name="Johnson S.L."/>
            <person name="Koroleva G.I."/>
            <person name="Ladner J.T."/>
            <person name="Lo C.-C."/>
            <person name="Minogue T.D."/>
            <person name="Munk C."/>
            <person name="Palacios G.F."/>
            <person name="Redden C.L."/>
            <person name="Rosenzweig C.N."/>
            <person name="Scholz M.B."/>
            <person name="Teshima H."/>
            <person name="Xu Y."/>
        </authorList>
    </citation>
    <scope>NUCLEOTIDE SEQUENCE</scope>
    <source>
        <strain evidence="4">Mb9</strain>
    </source>
</reference>
<sequence>MIYQTYKKILLPTNGSDYANKALKHAVWFASASGSEIIALNVINPSSLATLPEEHIRIQTLELLKEEGNKALQKIFDLLKSKTDENYPEKIKLTPVIKEGSPADTIVKTVEEEGIDLITIGTSGKQGVNRLLLGSLAEKVVMTAPCPVLVVH</sequence>
<dbReference type="EMBL" id="CP006933">
    <property type="protein sequence ID" value="AIS32018.1"/>
    <property type="molecule type" value="Genomic_DNA"/>
</dbReference>
<dbReference type="InterPro" id="IPR006015">
    <property type="entry name" value="Universal_stress_UspA"/>
</dbReference>
<evidence type="ECO:0000313" key="4">
    <source>
        <dbReference type="EMBL" id="CEL24750.1"/>
    </source>
</evidence>
<dbReference type="KEGG" id="mfc:BRM9_1203"/>
<dbReference type="Pfam" id="PF00582">
    <property type="entry name" value="Usp"/>
    <property type="match status" value="1"/>
</dbReference>
<dbReference type="CDD" id="cd00293">
    <property type="entry name" value="USP-like"/>
    <property type="match status" value="1"/>
</dbReference>
<dbReference type="EMBL" id="LN734822">
    <property type="protein sequence ID" value="CEL24750.1"/>
    <property type="molecule type" value="Genomic_DNA"/>
</dbReference>
<evidence type="ECO:0000313" key="3">
    <source>
        <dbReference type="EMBL" id="AIS32018.1"/>
    </source>
</evidence>
<feature type="domain" description="UspA" evidence="2">
    <location>
        <begin position="6"/>
        <end position="152"/>
    </location>
</feature>